<proteinExistence type="predicted"/>
<accession>A0ABU5K670</accession>
<reference evidence="1 2" key="1">
    <citation type="submission" date="2023-11" db="EMBL/GenBank/DDBJ databases">
        <title>Novel species in genus Nocardioides.</title>
        <authorList>
            <person name="Zhou H."/>
        </authorList>
    </citation>
    <scope>NUCLEOTIDE SEQUENCE [LARGE SCALE GENOMIC DNA]</scope>
    <source>
        <strain evidence="1 2">S-58</strain>
    </source>
</reference>
<keyword evidence="2" id="KW-1185">Reference proteome</keyword>
<protein>
    <submittedName>
        <fullName evidence="1">Uncharacterized protein</fullName>
    </submittedName>
</protein>
<name>A0ABU5K670_9ACTN</name>
<evidence type="ECO:0000313" key="2">
    <source>
        <dbReference type="Proteomes" id="UP001291999"/>
    </source>
</evidence>
<dbReference type="EMBL" id="JAXQPW010000001">
    <property type="protein sequence ID" value="MDZ5660463.1"/>
    <property type="molecule type" value="Genomic_DNA"/>
</dbReference>
<sequence>MAQKLVKPRRDDRISRALADPKTYFAQARERARREVVAEMAQERGRPTDRRRLA</sequence>
<comment type="caution">
    <text evidence="1">The sequence shown here is derived from an EMBL/GenBank/DDBJ whole genome shotgun (WGS) entry which is preliminary data.</text>
</comment>
<dbReference type="RefSeq" id="WP_172265975.1">
    <property type="nucleotide sequence ID" value="NZ_CP141058.1"/>
</dbReference>
<organism evidence="1 2">
    <name type="scientific">Nocardioides renjunii</name>
    <dbReference type="NCBI Taxonomy" id="3095075"/>
    <lineage>
        <taxon>Bacteria</taxon>
        <taxon>Bacillati</taxon>
        <taxon>Actinomycetota</taxon>
        <taxon>Actinomycetes</taxon>
        <taxon>Propionibacteriales</taxon>
        <taxon>Nocardioidaceae</taxon>
        <taxon>Nocardioides</taxon>
    </lineage>
</organism>
<gene>
    <name evidence="1" type="ORF">SFC79_01695</name>
</gene>
<dbReference type="Proteomes" id="UP001291999">
    <property type="component" value="Unassembled WGS sequence"/>
</dbReference>
<evidence type="ECO:0000313" key="1">
    <source>
        <dbReference type="EMBL" id="MDZ5660463.1"/>
    </source>
</evidence>